<gene>
    <name evidence="1" type="ORF">K9W46_10640</name>
</gene>
<dbReference type="Proteomes" id="UP001200513">
    <property type="component" value="Chromosome"/>
</dbReference>
<accession>A0A9Y1BQ17</accession>
<dbReference type="EMBL" id="CP084167">
    <property type="protein sequence ID" value="UJG42827.1"/>
    <property type="molecule type" value="Genomic_DNA"/>
</dbReference>
<proteinExistence type="predicted"/>
<evidence type="ECO:0000313" key="1">
    <source>
        <dbReference type="EMBL" id="UJG42827.1"/>
    </source>
</evidence>
<protein>
    <submittedName>
        <fullName evidence="1">Uncharacterized protein</fullName>
    </submittedName>
</protein>
<reference evidence="1" key="1">
    <citation type="journal article" date="2022" name="Nat. Microbiol.">
        <title>Unique mobile elements and scalable gene flow at the prokaryote-eukaryote boundary revealed by circularized Asgard archaea genomes.</title>
        <authorList>
            <person name="Wu F."/>
            <person name="Speth D.R."/>
            <person name="Philosof A."/>
            <person name="Cremiere A."/>
            <person name="Narayanan A."/>
            <person name="Barco R.A."/>
            <person name="Connon S.A."/>
            <person name="Amend J.P."/>
            <person name="Antoshechkin I.A."/>
            <person name="Orphan V.J."/>
        </authorList>
    </citation>
    <scope>NUCLEOTIDE SEQUENCE</scope>
    <source>
        <strain evidence="1">PR6</strain>
    </source>
</reference>
<sequence length="59" mass="6558">MSILFTLIFSIVIIGDPTNAQLNGQKQEKDSSFYSSTIKHDLIGHALLFLLSSNNTNNF</sequence>
<organism evidence="1">
    <name type="scientific">Candidatus Heimdallarchaeum endolithica</name>
    <dbReference type="NCBI Taxonomy" id="2876572"/>
    <lineage>
        <taxon>Archaea</taxon>
        <taxon>Promethearchaeati</taxon>
        <taxon>Candidatus Heimdallarchaeota</taxon>
        <taxon>Candidatus Heimdallarchaeia (ex Rinke et al. 2021) (nom. nud.)</taxon>
        <taxon>Candidatus Heimdallarchaeales</taxon>
        <taxon>Candidatus Heimdallarchaeaceae</taxon>
        <taxon>Candidatus Heimdallarchaeum</taxon>
    </lineage>
</organism>
<dbReference type="AlphaFoldDB" id="A0A9Y1BQ17"/>
<name>A0A9Y1BQ17_9ARCH</name>